<evidence type="ECO:0000256" key="5">
    <source>
        <dbReference type="ARBA" id="ARBA00023717"/>
    </source>
</evidence>
<evidence type="ECO:0000313" key="7">
    <source>
        <dbReference type="EMBL" id="PPJ36643.1"/>
    </source>
</evidence>
<reference evidence="7 8" key="1">
    <citation type="submission" date="2018-02" db="EMBL/GenBank/DDBJ databases">
        <title>8 Nocardia nova and 1 Nocardia cyriacigeorgica strain used for evolution to TMP-SMX.</title>
        <authorList>
            <person name="Mehta H."/>
            <person name="Weng J."/>
            <person name="Shamoo Y."/>
        </authorList>
    </citation>
    <scope>NUCLEOTIDE SEQUENCE [LARGE SCALE GENOMIC DNA]</scope>
    <source>
        <strain evidence="7 8">MDA3139</strain>
    </source>
</reference>
<accession>A0A2S6AN67</accession>
<comment type="function">
    <text evidence="1">Could possibly oxidize fatty acids using specific components.</text>
</comment>
<comment type="similarity">
    <text evidence="2 6">Belongs to the enoyl-CoA hydratase/isomerase family.</text>
</comment>
<dbReference type="InterPro" id="IPR018376">
    <property type="entry name" value="Enoyl-CoA_hyd/isom_CS"/>
</dbReference>
<evidence type="ECO:0000256" key="1">
    <source>
        <dbReference type="ARBA" id="ARBA00002994"/>
    </source>
</evidence>
<dbReference type="PANTHER" id="PTHR43802:SF1">
    <property type="entry name" value="IP11341P-RELATED"/>
    <property type="match status" value="1"/>
</dbReference>
<dbReference type="Pfam" id="PF00378">
    <property type="entry name" value="ECH_1"/>
    <property type="match status" value="1"/>
</dbReference>
<evidence type="ECO:0000256" key="3">
    <source>
        <dbReference type="ARBA" id="ARBA00022832"/>
    </source>
</evidence>
<comment type="caution">
    <text evidence="7">The sequence shown here is derived from an EMBL/GenBank/DDBJ whole genome shotgun (WGS) entry which is preliminary data.</text>
</comment>
<name>A0A2S6AN67_9NOCA</name>
<dbReference type="PANTHER" id="PTHR43802">
    <property type="entry name" value="ENOYL-COA HYDRATASE"/>
    <property type="match status" value="1"/>
</dbReference>
<dbReference type="InterPro" id="IPR001753">
    <property type="entry name" value="Enoyl-CoA_hydra/iso"/>
</dbReference>
<dbReference type="GO" id="GO:0006631">
    <property type="term" value="P:fatty acid metabolic process"/>
    <property type="evidence" value="ECO:0007669"/>
    <property type="project" value="UniProtKB-KW"/>
</dbReference>
<evidence type="ECO:0000256" key="6">
    <source>
        <dbReference type="RuleBase" id="RU003707"/>
    </source>
</evidence>
<dbReference type="InterPro" id="IPR029045">
    <property type="entry name" value="ClpP/crotonase-like_dom_sf"/>
</dbReference>
<dbReference type="PROSITE" id="PS00166">
    <property type="entry name" value="ENOYL_COA_HYDRATASE"/>
    <property type="match status" value="1"/>
</dbReference>
<dbReference type="GO" id="GO:0004300">
    <property type="term" value="F:enoyl-CoA hydratase activity"/>
    <property type="evidence" value="ECO:0007669"/>
    <property type="project" value="UniProtKB-EC"/>
</dbReference>
<dbReference type="SUPFAM" id="SSF52096">
    <property type="entry name" value="ClpP/crotonase"/>
    <property type="match status" value="1"/>
</dbReference>
<sequence>MKAPKIGGEVDAVQTLEVERHDGVVTVVMSRPEKKNAGSPAMWRELAETFTEIERTAGDRVMVLTGAGGDFCSGADLEGVTGDALDYMKRASHAAQALSALTIPTIAKVDGVAVGAGWNLALGCDLVVATERARFSQIFIRRALSLDFGGSWLLPRLVGLQKAKELAFFGEILSAAEASELGLVTRIVAVEELDATVESMARRLVQAPAQALSLTKQLLDAAADGGSIEAALQRENHVQANNIVGAEAEEARAAFMEKRAAVFYRPDAQSATTAHV</sequence>
<keyword evidence="3" id="KW-0443">Lipid metabolism</keyword>
<organism evidence="7 8">
    <name type="scientific">Nocardia nova</name>
    <dbReference type="NCBI Taxonomy" id="37330"/>
    <lineage>
        <taxon>Bacteria</taxon>
        <taxon>Bacillati</taxon>
        <taxon>Actinomycetota</taxon>
        <taxon>Actinomycetes</taxon>
        <taxon>Mycobacteriales</taxon>
        <taxon>Nocardiaceae</taxon>
        <taxon>Nocardia</taxon>
    </lineage>
</organism>
<comment type="catalytic activity">
    <reaction evidence="4">
        <text>a (3S)-3-hydroxyacyl-CoA = a (2E)-enoyl-CoA + H2O</text>
        <dbReference type="Rhea" id="RHEA:16105"/>
        <dbReference type="ChEBI" id="CHEBI:15377"/>
        <dbReference type="ChEBI" id="CHEBI:57318"/>
        <dbReference type="ChEBI" id="CHEBI:58856"/>
        <dbReference type="EC" id="4.2.1.17"/>
    </reaction>
</comment>
<comment type="catalytic activity">
    <reaction evidence="5">
        <text>a 4-saturated-(3S)-3-hydroxyacyl-CoA = a (3E)-enoyl-CoA + H2O</text>
        <dbReference type="Rhea" id="RHEA:20724"/>
        <dbReference type="ChEBI" id="CHEBI:15377"/>
        <dbReference type="ChEBI" id="CHEBI:58521"/>
        <dbReference type="ChEBI" id="CHEBI:137480"/>
        <dbReference type="EC" id="4.2.1.17"/>
    </reaction>
</comment>
<dbReference type="RefSeq" id="WP_104377111.1">
    <property type="nucleotide sequence ID" value="NZ_PSZC01000013.1"/>
</dbReference>
<proteinExistence type="inferred from homology"/>
<dbReference type="CDD" id="cd06558">
    <property type="entry name" value="crotonase-like"/>
    <property type="match status" value="1"/>
</dbReference>
<evidence type="ECO:0000256" key="2">
    <source>
        <dbReference type="ARBA" id="ARBA00005254"/>
    </source>
</evidence>
<protein>
    <submittedName>
        <fullName evidence="7">Enoyl-CoA hydratase</fullName>
    </submittedName>
</protein>
<dbReference type="EMBL" id="PSZC01000013">
    <property type="protein sequence ID" value="PPJ36643.1"/>
    <property type="molecule type" value="Genomic_DNA"/>
</dbReference>
<evidence type="ECO:0000313" key="8">
    <source>
        <dbReference type="Proteomes" id="UP000239874"/>
    </source>
</evidence>
<keyword evidence="3" id="KW-0276">Fatty acid metabolism</keyword>
<evidence type="ECO:0000256" key="4">
    <source>
        <dbReference type="ARBA" id="ARBA00023709"/>
    </source>
</evidence>
<dbReference type="OrthoDB" id="9777711at2"/>
<dbReference type="AlphaFoldDB" id="A0A2S6AN67"/>
<gene>
    <name evidence="7" type="ORF">C5E45_19735</name>
</gene>
<dbReference type="Gene3D" id="3.90.226.10">
    <property type="entry name" value="2-enoyl-CoA Hydratase, Chain A, domain 1"/>
    <property type="match status" value="1"/>
</dbReference>
<dbReference type="Proteomes" id="UP000239874">
    <property type="component" value="Unassembled WGS sequence"/>
</dbReference>